<dbReference type="AlphaFoldDB" id="A0A177AR23"/>
<accession>A0A177AR23</accession>
<reference evidence="1 2" key="1">
    <citation type="submission" date="2016-04" db="EMBL/GenBank/DDBJ databases">
        <title>The genome of Intoshia linei affirms orthonectids as highly simplified spiralians.</title>
        <authorList>
            <person name="Mikhailov K.V."/>
            <person name="Slusarev G.S."/>
            <person name="Nikitin M.A."/>
            <person name="Logacheva M.D."/>
            <person name="Penin A."/>
            <person name="Aleoshin V."/>
            <person name="Panchin Y.V."/>
        </authorList>
    </citation>
    <scope>NUCLEOTIDE SEQUENCE [LARGE SCALE GENOMIC DNA]</scope>
    <source>
        <strain evidence="1">Intl2013</strain>
        <tissue evidence="1">Whole animal</tissue>
    </source>
</reference>
<keyword evidence="2" id="KW-1185">Reference proteome</keyword>
<sequence>MSFSQKSFYSLPEIEISFHTKKYPEKMNANEMNLLRRDFMSNYPMYPNVLPIIKFYLISKYEGKIENYL</sequence>
<dbReference type="EMBL" id="LWCA01002290">
    <property type="protein sequence ID" value="OAF63962.1"/>
    <property type="molecule type" value="Genomic_DNA"/>
</dbReference>
<evidence type="ECO:0000313" key="1">
    <source>
        <dbReference type="EMBL" id="OAF63962.1"/>
    </source>
</evidence>
<gene>
    <name evidence="1" type="ORF">A3Q56_08338</name>
</gene>
<protein>
    <submittedName>
        <fullName evidence="1">Uncharacterized protein</fullName>
    </submittedName>
</protein>
<name>A0A177AR23_9BILA</name>
<dbReference type="Proteomes" id="UP000078046">
    <property type="component" value="Unassembled WGS sequence"/>
</dbReference>
<evidence type="ECO:0000313" key="2">
    <source>
        <dbReference type="Proteomes" id="UP000078046"/>
    </source>
</evidence>
<organism evidence="1 2">
    <name type="scientific">Intoshia linei</name>
    <dbReference type="NCBI Taxonomy" id="1819745"/>
    <lineage>
        <taxon>Eukaryota</taxon>
        <taxon>Metazoa</taxon>
        <taxon>Spiralia</taxon>
        <taxon>Lophotrochozoa</taxon>
        <taxon>Mesozoa</taxon>
        <taxon>Orthonectida</taxon>
        <taxon>Rhopaluridae</taxon>
        <taxon>Intoshia</taxon>
    </lineage>
</organism>
<comment type="caution">
    <text evidence="1">The sequence shown here is derived from an EMBL/GenBank/DDBJ whole genome shotgun (WGS) entry which is preliminary data.</text>
</comment>
<proteinExistence type="predicted"/>